<keyword evidence="2" id="KW-0812">Transmembrane</keyword>
<evidence type="ECO:0000256" key="2">
    <source>
        <dbReference type="ARBA" id="ARBA00022692"/>
    </source>
</evidence>
<gene>
    <name evidence="9" type="ORF">LITE_LOCUS34262</name>
</gene>
<evidence type="ECO:0000313" key="9">
    <source>
        <dbReference type="EMBL" id="CAI0459971.1"/>
    </source>
</evidence>
<protein>
    <recommendedName>
        <fullName evidence="8">Letm1 RBD domain-containing protein</fullName>
    </recommendedName>
</protein>
<evidence type="ECO:0000256" key="3">
    <source>
        <dbReference type="ARBA" id="ARBA00022792"/>
    </source>
</evidence>
<dbReference type="PANTHER" id="PTHR14009">
    <property type="entry name" value="LEUCINE ZIPPER-EF-HAND CONTAINING TRANSMEMBRANE PROTEIN"/>
    <property type="match status" value="1"/>
</dbReference>
<reference evidence="9" key="1">
    <citation type="submission" date="2022-08" db="EMBL/GenBank/DDBJ databases">
        <authorList>
            <person name="Gutierrez-Valencia J."/>
        </authorList>
    </citation>
    <scope>NUCLEOTIDE SEQUENCE</scope>
</reference>
<evidence type="ECO:0000256" key="5">
    <source>
        <dbReference type="ARBA" id="ARBA00023128"/>
    </source>
</evidence>
<evidence type="ECO:0000256" key="6">
    <source>
        <dbReference type="ARBA" id="ARBA00023136"/>
    </source>
</evidence>
<dbReference type="GO" id="GO:0043022">
    <property type="term" value="F:ribosome binding"/>
    <property type="evidence" value="ECO:0007669"/>
    <property type="project" value="InterPro"/>
</dbReference>
<dbReference type="GO" id="GO:0005743">
    <property type="term" value="C:mitochondrial inner membrane"/>
    <property type="evidence" value="ECO:0007669"/>
    <property type="project" value="UniProtKB-SubCell"/>
</dbReference>
<evidence type="ECO:0000256" key="4">
    <source>
        <dbReference type="ARBA" id="ARBA00022989"/>
    </source>
</evidence>
<organism evidence="9 10">
    <name type="scientific">Linum tenue</name>
    <dbReference type="NCBI Taxonomy" id="586396"/>
    <lineage>
        <taxon>Eukaryota</taxon>
        <taxon>Viridiplantae</taxon>
        <taxon>Streptophyta</taxon>
        <taxon>Embryophyta</taxon>
        <taxon>Tracheophyta</taxon>
        <taxon>Spermatophyta</taxon>
        <taxon>Magnoliopsida</taxon>
        <taxon>eudicotyledons</taxon>
        <taxon>Gunneridae</taxon>
        <taxon>Pentapetalae</taxon>
        <taxon>rosids</taxon>
        <taxon>fabids</taxon>
        <taxon>Malpighiales</taxon>
        <taxon>Linaceae</taxon>
        <taxon>Linum</taxon>
    </lineage>
</organism>
<sequence length="204" mass="23553">MLFNYDLALDYISRARLANMCMFMGIRPFGTSSYLRFKLRRRLQNIRKDDRMIREEGVHTLTEEELSAACRARGMLWVLSLEEMRQQLCDWLDLSLDHWVPSSLLILSRAFTVTGYHTLVLQPHKREWTPQNEFNELSRALAILASESVGVVEDDKVAEAASYLRSTLGDTGVEHLISYFGKLYAEDIVKLVHESGLHQDLEDD</sequence>
<dbReference type="InterPro" id="IPR044202">
    <property type="entry name" value="LETM1/MDM38-like"/>
</dbReference>
<keyword evidence="3" id="KW-0999">Mitochondrion inner membrane</keyword>
<feature type="domain" description="Letm1 RBD" evidence="8">
    <location>
        <begin position="1"/>
        <end position="157"/>
    </location>
</feature>
<keyword evidence="6" id="KW-0472">Membrane</keyword>
<dbReference type="PANTHER" id="PTHR14009:SF1">
    <property type="entry name" value="MITOCHONDRIAL PROTON_CALCIUM EXCHANGER PROTEIN"/>
    <property type="match status" value="1"/>
</dbReference>
<dbReference type="GO" id="GO:0030003">
    <property type="term" value="P:intracellular monoatomic cation homeostasis"/>
    <property type="evidence" value="ECO:0007669"/>
    <property type="project" value="TreeGrafter"/>
</dbReference>
<evidence type="ECO:0000256" key="7">
    <source>
        <dbReference type="PROSITE-ProRule" id="PRU01094"/>
    </source>
</evidence>
<dbReference type="InterPro" id="IPR033122">
    <property type="entry name" value="LETM1-like_RBD"/>
</dbReference>
<keyword evidence="5 7" id="KW-0496">Mitochondrion</keyword>
<name>A0AAV0NNR2_9ROSI</name>
<dbReference type="Pfam" id="PF07766">
    <property type="entry name" value="LETM1_RBD"/>
    <property type="match status" value="1"/>
</dbReference>
<dbReference type="Proteomes" id="UP001154282">
    <property type="component" value="Unassembled WGS sequence"/>
</dbReference>
<evidence type="ECO:0000313" key="10">
    <source>
        <dbReference type="Proteomes" id="UP001154282"/>
    </source>
</evidence>
<proteinExistence type="predicted"/>
<keyword evidence="10" id="KW-1185">Reference proteome</keyword>
<evidence type="ECO:0000259" key="8">
    <source>
        <dbReference type="PROSITE" id="PS51758"/>
    </source>
</evidence>
<evidence type="ECO:0000256" key="1">
    <source>
        <dbReference type="ARBA" id="ARBA00004434"/>
    </source>
</evidence>
<comment type="subcellular location">
    <subcellularLocation>
        <location evidence="1">Mitochondrion inner membrane</location>
        <topology evidence="1">Single-pass membrane protein</topology>
    </subcellularLocation>
</comment>
<dbReference type="PROSITE" id="PS51758">
    <property type="entry name" value="LETM1_RBD"/>
    <property type="match status" value="1"/>
</dbReference>
<keyword evidence="4" id="KW-1133">Transmembrane helix</keyword>
<comment type="caution">
    <text evidence="9">The sequence shown here is derived from an EMBL/GenBank/DDBJ whole genome shotgun (WGS) entry which is preliminary data.</text>
</comment>
<dbReference type="EMBL" id="CAMGYJ010000008">
    <property type="protein sequence ID" value="CAI0459971.1"/>
    <property type="molecule type" value="Genomic_DNA"/>
</dbReference>
<accession>A0AAV0NNR2</accession>
<dbReference type="AlphaFoldDB" id="A0AAV0NNR2"/>